<feature type="compositionally biased region" description="Acidic residues" evidence="4">
    <location>
        <begin position="174"/>
        <end position="194"/>
    </location>
</feature>
<evidence type="ECO:0000256" key="1">
    <source>
        <dbReference type="ARBA" id="ARBA00004123"/>
    </source>
</evidence>
<dbReference type="GeneTree" id="ENSGT00990000204388"/>
<sequence length="219" mass="25048">MSGRGRGRGRGQLTFNVDALGIRSGESLPPSAVKPSPVFPPMQVQPLPLQASEEVEYMLALKQELRASTKVLPFYIMPAKPKKDVVRYSDKYQSSEPQNNTIEWSPDWSRMPAELRVKVRKPLESRERPALKRKVKSEGKQEVLQKLEKLEKKEQEAASGEEEEDGEGKKKNEEEEEQEDDNDYDGEEFEEETDYIMSYFDNGEDFGGDSDDNMDEATY</sequence>
<comment type="subcellular location">
    <subcellularLocation>
        <location evidence="1">Nucleus</location>
    </subcellularLocation>
</comment>
<dbReference type="GO" id="GO:0005666">
    <property type="term" value="C:RNA polymerase III complex"/>
    <property type="evidence" value="ECO:0007669"/>
    <property type="project" value="TreeGrafter"/>
</dbReference>
<feature type="compositionally biased region" description="Polar residues" evidence="4">
    <location>
        <begin position="91"/>
        <end position="103"/>
    </location>
</feature>
<gene>
    <name evidence="5" type="primary">polr3gla</name>
</gene>
<dbReference type="GO" id="GO:0006383">
    <property type="term" value="P:transcription by RNA polymerase III"/>
    <property type="evidence" value="ECO:0007669"/>
    <property type="project" value="InterPro"/>
</dbReference>
<feature type="compositionally biased region" description="Basic and acidic residues" evidence="4">
    <location>
        <begin position="120"/>
        <end position="156"/>
    </location>
</feature>
<evidence type="ECO:0000256" key="2">
    <source>
        <dbReference type="ARBA" id="ARBA00008352"/>
    </source>
</evidence>
<name>A0AAY4ELD9_9TELE</name>
<organism evidence="5 6">
    <name type="scientific">Denticeps clupeoides</name>
    <name type="common">denticle herring</name>
    <dbReference type="NCBI Taxonomy" id="299321"/>
    <lineage>
        <taxon>Eukaryota</taxon>
        <taxon>Metazoa</taxon>
        <taxon>Chordata</taxon>
        <taxon>Craniata</taxon>
        <taxon>Vertebrata</taxon>
        <taxon>Euteleostomi</taxon>
        <taxon>Actinopterygii</taxon>
        <taxon>Neopterygii</taxon>
        <taxon>Teleostei</taxon>
        <taxon>Clupei</taxon>
        <taxon>Clupeiformes</taxon>
        <taxon>Denticipitoidei</taxon>
        <taxon>Denticipitidae</taxon>
        <taxon>Denticeps</taxon>
    </lineage>
</organism>
<feature type="region of interest" description="Disordered" evidence="4">
    <location>
        <begin position="120"/>
        <end position="219"/>
    </location>
</feature>
<evidence type="ECO:0000256" key="3">
    <source>
        <dbReference type="ARBA" id="ARBA00023242"/>
    </source>
</evidence>
<evidence type="ECO:0000313" key="5">
    <source>
        <dbReference type="Ensembl" id="ENSDCDP00010057966.1"/>
    </source>
</evidence>
<reference evidence="5" key="3">
    <citation type="submission" date="2025-09" db="UniProtKB">
        <authorList>
            <consortium name="Ensembl"/>
        </authorList>
    </citation>
    <scope>IDENTIFICATION</scope>
</reference>
<evidence type="ECO:0000256" key="4">
    <source>
        <dbReference type="SAM" id="MobiDB-lite"/>
    </source>
</evidence>
<feature type="region of interest" description="Disordered" evidence="4">
    <location>
        <begin position="84"/>
        <end position="108"/>
    </location>
</feature>
<reference evidence="5" key="2">
    <citation type="submission" date="2025-08" db="UniProtKB">
        <authorList>
            <consortium name="Ensembl"/>
        </authorList>
    </citation>
    <scope>IDENTIFICATION</scope>
</reference>
<dbReference type="PANTHER" id="PTHR15367:SF4">
    <property type="entry name" value="DNA-DIRECTED RNA POLYMERASE III SUBUNIT RPC7-LIKE"/>
    <property type="match status" value="1"/>
</dbReference>
<keyword evidence="6" id="KW-1185">Reference proteome</keyword>
<proteinExistence type="inferred from homology"/>
<dbReference type="Pfam" id="PF11705">
    <property type="entry name" value="RNA_pol_3_Rpc31"/>
    <property type="match status" value="1"/>
</dbReference>
<evidence type="ECO:0000313" key="6">
    <source>
        <dbReference type="Proteomes" id="UP000694580"/>
    </source>
</evidence>
<comment type="similarity">
    <text evidence="2">Belongs to the eukaryotic RPC7 RNA polymerase subunit family.</text>
</comment>
<accession>A0AAY4ELD9</accession>
<protein>
    <recommendedName>
        <fullName evidence="7">DNA-directed RNA polymerase III subunit</fullName>
    </recommendedName>
</protein>
<feature type="compositionally biased region" description="Acidic residues" evidence="4">
    <location>
        <begin position="202"/>
        <end position="219"/>
    </location>
</feature>
<keyword evidence="3" id="KW-0539">Nucleus</keyword>
<reference evidence="5 6" key="1">
    <citation type="submission" date="2020-06" db="EMBL/GenBank/DDBJ databases">
        <authorList>
            <consortium name="Wellcome Sanger Institute Data Sharing"/>
        </authorList>
    </citation>
    <scope>NUCLEOTIDE SEQUENCE [LARGE SCALE GENOMIC DNA]</scope>
</reference>
<dbReference type="Ensembl" id="ENSDCDT00010068658.1">
    <property type="protein sequence ID" value="ENSDCDP00010057966.1"/>
    <property type="gene ID" value="ENSDCDG00010032719.1"/>
</dbReference>
<evidence type="ECO:0008006" key="7">
    <source>
        <dbReference type="Google" id="ProtNLM"/>
    </source>
</evidence>
<dbReference type="Proteomes" id="UP000694580">
    <property type="component" value="Chromosome 20"/>
</dbReference>
<dbReference type="PANTHER" id="PTHR15367">
    <property type="entry name" value="DNA-DIRECTED RNA POLYMERASE III"/>
    <property type="match status" value="1"/>
</dbReference>
<dbReference type="AlphaFoldDB" id="A0AAY4ELD9"/>
<dbReference type="InterPro" id="IPR024661">
    <property type="entry name" value="RNA_pol_III_Rpc31"/>
</dbReference>